<gene>
    <name evidence="1" type="ORF">F3B98_26045</name>
</gene>
<dbReference type="Proteomes" id="UP000435985">
    <property type="component" value="Unassembled WGS sequence"/>
</dbReference>
<name>A0A5M5MWH2_BACOV</name>
<organism evidence="1 2">
    <name type="scientific">Bacteroides ovatus</name>
    <dbReference type="NCBI Taxonomy" id="28116"/>
    <lineage>
        <taxon>Bacteria</taxon>
        <taxon>Pseudomonadati</taxon>
        <taxon>Bacteroidota</taxon>
        <taxon>Bacteroidia</taxon>
        <taxon>Bacteroidales</taxon>
        <taxon>Bacteroidaceae</taxon>
        <taxon>Bacteroides</taxon>
    </lineage>
</organism>
<dbReference type="EMBL" id="VWFO01000067">
    <property type="protein sequence ID" value="KAA4660645.1"/>
    <property type="molecule type" value="Genomic_DNA"/>
</dbReference>
<reference evidence="1 2" key="1">
    <citation type="journal article" date="2019" name="Nat. Med.">
        <title>A library of human gut bacterial isolates paired with longitudinal multiomics data enables mechanistic microbiome research.</title>
        <authorList>
            <person name="Poyet M."/>
            <person name="Groussin M."/>
            <person name="Gibbons S.M."/>
            <person name="Avila-Pacheco J."/>
            <person name="Jiang X."/>
            <person name="Kearney S.M."/>
            <person name="Perrotta A.R."/>
            <person name="Berdy B."/>
            <person name="Zhao S."/>
            <person name="Lieberman T.D."/>
            <person name="Swanson P.K."/>
            <person name="Smith M."/>
            <person name="Roesemann S."/>
            <person name="Alexander J.E."/>
            <person name="Rich S.A."/>
            <person name="Livny J."/>
            <person name="Vlamakis H."/>
            <person name="Clish C."/>
            <person name="Bullock K."/>
            <person name="Deik A."/>
            <person name="Scott J."/>
            <person name="Pierce K.A."/>
            <person name="Xavier R.J."/>
            <person name="Alm E.J."/>
        </authorList>
    </citation>
    <scope>NUCLEOTIDE SEQUENCE [LARGE SCALE GENOMIC DNA]</scope>
    <source>
        <strain evidence="1 2">BIOML-A14</strain>
    </source>
</reference>
<evidence type="ECO:0000313" key="2">
    <source>
        <dbReference type="Proteomes" id="UP000435985"/>
    </source>
</evidence>
<sequence>MRTVEVEMINGNKVSKLKVIVDYDSKEPSTNEADGTIVINLANARIPFACPEEVFITETLDKYIGIIRDYIIEGLTDCYVEYDENGKEIFIPKSK</sequence>
<accession>A0A5M5MWH2</accession>
<dbReference type="AlphaFoldDB" id="A0A5M5MWH2"/>
<evidence type="ECO:0000313" key="1">
    <source>
        <dbReference type="EMBL" id="KAA4660645.1"/>
    </source>
</evidence>
<proteinExistence type="predicted"/>
<comment type="caution">
    <text evidence="1">The sequence shown here is derived from an EMBL/GenBank/DDBJ whole genome shotgun (WGS) entry which is preliminary data.</text>
</comment>
<protein>
    <submittedName>
        <fullName evidence="1">Uncharacterized protein</fullName>
    </submittedName>
</protein>